<organism evidence="3 4">
    <name type="scientific">Littorina saxatilis</name>
    <dbReference type="NCBI Taxonomy" id="31220"/>
    <lineage>
        <taxon>Eukaryota</taxon>
        <taxon>Metazoa</taxon>
        <taxon>Spiralia</taxon>
        <taxon>Lophotrochozoa</taxon>
        <taxon>Mollusca</taxon>
        <taxon>Gastropoda</taxon>
        <taxon>Caenogastropoda</taxon>
        <taxon>Littorinimorpha</taxon>
        <taxon>Littorinoidea</taxon>
        <taxon>Littorinidae</taxon>
        <taxon>Littorina</taxon>
    </lineage>
</organism>
<dbReference type="EMBL" id="JBAMIC010000007">
    <property type="protein sequence ID" value="KAK7106243.1"/>
    <property type="molecule type" value="Genomic_DNA"/>
</dbReference>
<dbReference type="InterPro" id="IPR000008">
    <property type="entry name" value="C2_dom"/>
</dbReference>
<name>A0AAN9BJA7_9CAEN</name>
<evidence type="ECO:0000313" key="4">
    <source>
        <dbReference type="Proteomes" id="UP001374579"/>
    </source>
</evidence>
<evidence type="ECO:0000313" key="3">
    <source>
        <dbReference type="EMBL" id="KAK7106243.1"/>
    </source>
</evidence>
<dbReference type="SUPFAM" id="SSF49562">
    <property type="entry name" value="C2 domain (Calcium/lipid-binding domain, CaLB)"/>
    <property type="match status" value="1"/>
</dbReference>
<dbReference type="PANTHER" id="PTHR21119">
    <property type="entry name" value="C2 DOMAIN-CONTAINING PROTEIN"/>
    <property type="match status" value="1"/>
</dbReference>
<dbReference type="Gene3D" id="2.60.40.150">
    <property type="entry name" value="C2 domain"/>
    <property type="match status" value="1"/>
</dbReference>
<proteinExistence type="predicted"/>
<keyword evidence="4" id="KW-1185">Reference proteome</keyword>
<dbReference type="AlphaFoldDB" id="A0AAN9BJA7"/>
<feature type="compositionally biased region" description="Polar residues" evidence="1">
    <location>
        <begin position="365"/>
        <end position="380"/>
    </location>
</feature>
<dbReference type="PROSITE" id="PS50004">
    <property type="entry name" value="C2"/>
    <property type="match status" value="1"/>
</dbReference>
<feature type="region of interest" description="Disordered" evidence="1">
    <location>
        <begin position="224"/>
        <end position="380"/>
    </location>
</feature>
<dbReference type="PANTHER" id="PTHR21119:SF5">
    <property type="entry name" value="C2 DOMAIN-CONTAINING PROTEIN"/>
    <property type="match status" value="1"/>
</dbReference>
<feature type="domain" description="C2" evidence="2">
    <location>
        <begin position="1"/>
        <end position="105"/>
    </location>
</feature>
<sequence>MVGDRRLYVKVIKGNALTLPGKGNVNAVCYISTDEPVQSYQSTVVKSSANPFWDEHFLFDITNETRELRFEVYDKTHPERGEEYIGESTIYIEDLKKTPSSRQILRLQSQPGSFDYSTGTLTAECLFMEPAEADQLLNSMVPSISQLSPRRRIEVSQMVTPGGTRVTTTTTTTQKPQYGRPDAGYNTTPNYIEKHIPVDLDASYMSSNPGDSSAGQYLGRQIPTIESSPTDESPGRALSSQTSPERQGGRGLTPETEKKKLSFWKRFGRKKRSYSADRSSSSMREGAHLRPPEPQYGPQSKDDLELVRPQDPGSPNLKKTRSLGGSLKKLFRRGRKSRSRARDGDTSRESSQSRGSGRNPASRDGSLNRQSGQNRASSVS</sequence>
<evidence type="ECO:0000256" key="1">
    <source>
        <dbReference type="SAM" id="MobiDB-lite"/>
    </source>
</evidence>
<accession>A0AAN9BJA7</accession>
<comment type="caution">
    <text evidence="3">The sequence shown here is derived from an EMBL/GenBank/DDBJ whole genome shotgun (WGS) entry which is preliminary data.</text>
</comment>
<protein>
    <recommendedName>
        <fullName evidence="2">C2 domain-containing protein</fullName>
    </recommendedName>
</protein>
<dbReference type="InterPro" id="IPR035892">
    <property type="entry name" value="C2_domain_sf"/>
</dbReference>
<feature type="compositionally biased region" description="Low complexity" evidence="1">
    <location>
        <begin position="162"/>
        <end position="173"/>
    </location>
</feature>
<feature type="compositionally biased region" description="Low complexity" evidence="1">
    <location>
        <begin position="349"/>
        <end position="358"/>
    </location>
</feature>
<reference evidence="3 4" key="1">
    <citation type="submission" date="2024-02" db="EMBL/GenBank/DDBJ databases">
        <title>Chromosome-scale genome assembly of the rough periwinkle Littorina saxatilis.</title>
        <authorList>
            <person name="De Jode A."/>
            <person name="Faria R."/>
            <person name="Formenti G."/>
            <person name="Sims Y."/>
            <person name="Smith T.P."/>
            <person name="Tracey A."/>
            <person name="Wood J.M.D."/>
            <person name="Zagrodzka Z.B."/>
            <person name="Johannesson K."/>
            <person name="Butlin R.K."/>
            <person name="Leder E.H."/>
        </authorList>
    </citation>
    <scope>NUCLEOTIDE SEQUENCE [LARGE SCALE GENOMIC DNA]</scope>
    <source>
        <strain evidence="3">Snail1</strain>
        <tissue evidence="3">Muscle</tissue>
    </source>
</reference>
<dbReference type="Proteomes" id="UP001374579">
    <property type="component" value="Unassembled WGS sequence"/>
</dbReference>
<dbReference type="Pfam" id="PF00168">
    <property type="entry name" value="C2"/>
    <property type="match status" value="1"/>
</dbReference>
<dbReference type="InterPro" id="IPR039934">
    <property type="entry name" value="C2CD2/C2CD2L"/>
</dbReference>
<feature type="compositionally biased region" description="Basic residues" evidence="1">
    <location>
        <begin position="261"/>
        <end position="273"/>
    </location>
</feature>
<feature type="compositionally biased region" description="Basic residues" evidence="1">
    <location>
        <begin position="329"/>
        <end position="339"/>
    </location>
</feature>
<gene>
    <name evidence="3" type="ORF">V1264_017519</name>
</gene>
<evidence type="ECO:0000259" key="2">
    <source>
        <dbReference type="PROSITE" id="PS50004"/>
    </source>
</evidence>
<feature type="region of interest" description="Disordered" evidence="1">
    <location>
        <begin position="162"/>
        <end position="188"/>
    </location>
</feature>
<dbReference type="SMART" id="SM00239">
    <property type="entry name" value="C2"/>
    <property type="match status" value="1"/>
</dbReference>